<dbReference type="KEGG" id="ips:CfP315_0450"/>
<evidence type="ECO:0000313" key="1">
    <source>
        <dbReference type="EMBL" id="BED91903.1"/>
    </source>
</evidence>
<accession>A0AA48KX10</accession>
<protein>
    <submittedName>
        <fullName evidence="1">Uncharacterized protein</fullName>
    </submittedName>
</protein>
<proteinExistence type="predicted"/>
<dbReference type="Proteomes" id="UP001337580">
    <property type="component" value="Chromosome"/>
</dbReference>
<name>A0AA48KX10_9FIRM</name>
<organism evidence="1">
    <name type="scientific">Candidatus Improbicoccus pseudotrichonymphae</name>
    <dbReference type="NCBI Taxonomy" id="3033792"/>
    <lineage>
        <taxon>Bacteria</taxon>
        <taxon>Bacillati</taxon>
        <taxon>Bacillota</taxon>
        <taxon>Clostridia</taxon>
        <taxon>Candidatus Improbicoccus</taxon>
    </lineage>
</organism>
<sequence length="72" mass="8595">MNNVEGIERNVKLSPERRRSDWSNFIERNVLDFFNEYRIERMVVEDGDGNKAKISRSKEHEIKVEVSSMMTF</sequence>
<dbReference type="AlphaFoldDB" id="A0AA48KX10"/>
<reference evidence="1" key="1">
    <citation type="journal article" date="2023" name="ISME J.">
        <title>Emergence of putative energy parasites within Clostridia revealed by genome analysis of a novel endosymbiotic clade.</title>
        <authorList>
            <person name="Takahashi K."/>
            <person name="Kuwahara H."/>
            <person name="Horikawa Y."/>
            <person name="Izawa K."/>
            <person name="Kato D."/>
            <person name="Inagaki T."/>
            <person name="Yuki M."/>
            <person name="Ohkuma M."/>
            <person name="Hongoh Y."/>
        </authorList>
    </citation>
    <scope>NUCLEOTIDE SEQUENCE</scope>
    <source>
        <strain evidence="1">CfP3-15</strain>
    </source>
</reference>
<dbReference type="EMBL" id="AP027924">
    <property type="protein sequence ID" value="BED91903.1"/>
    <property type="molecule type" value="Genomic_DNA"/>
</dbReference>
<gene>
    <name evidence="1" type="ORF">CfP315_0450</name>
</gene>